<evidence type="ECO:0000313" key="3">
    <source>
        <dbReference type="Proteomes" id="UP000237105"/>
    </source>
</evidence>
<accession>A0A2P5B4C7</accession>
<protein>
    <submittedName>
        <fullName evidence="2">Uncharacterized protein</fullName>
    </submittedName>
</protein>
<organism evidence="2 3">
    <name type="scientific">Parasponia andersonii</name>
    <name type="common">Sponia andersonii</name>
    <dbReference type="NCBI Taxonomy" id="3476"/>
    <lineage>
        <taxon>Eukaryota</taxon>
        <taxon>Viridiplantae</taxon>
        <taxon>Streptophyta</taxon>
        <taxon>Embryophyta</taxon>
        <taxon>Tracheophyta</taxon>
        <taxon>Spermatophyta</taxon>
        <taxon>Magnoliopsida</taxon>
        <taxon>eudicotyledons</taxon>
        <taxon>Gunneridae</taxon>
        <taxon>Pentapetalae</taxon>
        <taxon>rosids</taxon>
        <taxon>fabids</taxon>
        <taxon>Rosales</taxon>
        <taxon>Cannabaceae</taxon>
        <taxon>Parasponia</taxon>
    </lineage>
</organism>
<name>A0A2P5B4C7_PARAD</name>
<sequence length="105" mass="12207">MHTYSKGSLARISFIYKAFLSLHDDFRGHKQEILPQRVQPRPETDKPYLQSPQTKSNGYHLHASHPGISACELYQAKNRKMLWPCIGILHFQLVGRARGTHMHYH</sequence>
<evidence type="ECO:0000256" key="1">
    <source>
        <dbReference type="SAM" id="MobiDB-lite"/>
    </source>
</evidence>
<dbReference type="Proteomes" id="UP000237105">
    <property type="component" value="Unassembled WGS sequence"/>
</dbReference>
<proteinExistence type="predicted"/>
<dbReference type="EMBL" id="JXTB01000366">
    <property type="protein sequence ID" value="PON43662.1"/>
    <property type="molecule type" value="Genomic_DNA"/>
</dbReference>
<gene>
    <name evidence="2" type="ORF">PanWU01x14_271980</name>
</gene>
<feature type="region of interest" description="Disordered" evidence="1">
    <location>
        <begin position="33"/>
        <end position="61"/>
    </location>
</feature>
<reference evidence="3" key="1">
    <citation type="submission" date="2016-06" db="EMBL/GenBank/DDBJ databases">
        <title>Parallel loss of symbiosis genes in relatives of nitrogen-fixing non-legume Parasponia.</title>
        <authorList>
            <person name="Van Velzen R."/>
            <person name="Holmer R."/>
            <person name="Bu F."/>
            <person name="Rutten L."/>
            <person name="Van Zeijl A."/>
            <person name="Liu W."/>
            <person name="Santuari L."/>
            <person name="Cao Q."/>
            <person name="Sharma T."/>
            <person name="Shen D."/>
            <person name="Roswanjaya Y."/>
            <person name="Wardhani T."/>
            <person name="Kalhor M.S."/>
            <person name="Jansen J."/>
            <person name="Van den Hoogen J."/>
            <person name="Gungor B."/>
            <person name="Hartog M."/>
            <person name="Hontelez J."/>
            <person name="Verver J."/>
            <person name="Yang W.-C."/>
            <person name="Schijlen E."/>
            <person name="Repin R."/>
            <person name="Schilthuizen M."/>
            <person name="Schranz E."/>
            <person name="Heidstra R."/>
            <person name="Miyata K."/>
            <person name="Fedorova E."/>
            <person name="Kohlen W."/>
            <person name="Bisseling T."/>
            <person name="Smit S."/>
            <person name="Geurts R."/>
        </authorList>
    </citation>
    <scope>NUCLEOTIDE SEQUENCE [LARGE SCALE GENOMIC DNA]</scope>
    <source>
        <strain evidence="3">cv. WU1-14</strain>
    </source>
</reference>
<dbReference type="AlphaFoldDB" id="A0A2P5B4C7"/>
<evidence type="ECO:0000313" key="2">
    <source>
        <dbReference type="EMBL" id="PON43662.1"/>
    </source>
</evidence>
<comment type="caution">
    <text evidence="2">The sequence shown here is derived from an EMBL/GenBank/DDBJ whole genome shotgun (WGS) entry which is preliminary data.</text>
</comment>
<keyword evidence="3" id="KW-1185">Reference proteome</keyword>